<dbReference type="InterPro" id="IPR029058">
    <property type="entry name" value="AB_hydrolase_fold"/>
</dbReference>
<dbReference type="Proteomes" id="UP001596337">
    <property type="component" value="Unassembled WGS sequence"/>
</dbReference>
<evidence type="ECO:0000313" key="2">
    <source>
        <dbReference type="Proteomes" id="UP001596337"/>
    </source>
</evidence>
<comment type="caution">
    <text evidence="1">The sequence shown here is derived from an EMBL/GenBank/DDBJ whole genome shotgun (WGS) entry which is preliminary data.</text>
</comment>
<protein>
    <submittedName>
        <fullName evidence="1">Uncharacterized protein</fullName>
    </submittedName>
</protein>
<organism evidence="1 2">
    <name type="scientific">Haloechinothrix salitolerans</name>
    <dbReference type="NCBI Taxonomy" id="926830"/>
    <lineage>
        <taxon>Bacteria</taxon>
        <taxon>Bacillati</taxon>
        <taxon>Actinomycetota</taxon>
        <taxon>Actinomycetes</taxon>
        <taxon>Pseudonocardiales</taxon>
        <taxon>Pseudonocardiaceae</taxon>
        <taxon>Haloechinothrix</taxon>
    </lineage>
</organism>
<dbReference type="SUPFAM" id="SSF53474">
    <property type="entry name" value="alpha/beta-Hydrolases"/>
    <property type="match status" value="1"/>
</dbReference>
<evidence type="ECO:0000313" key="1">
    <source>
        <dbReference type="EMBL" id="MFC6871241.1"/>
    </source>
</evidence>
<dbReference type="Gene3D" id="3.40.50.1820">
    <property type="entry name" value="alpha/beta hydrolase"/>
    <property type="match status" value="1"/>
</dbReference>
<accession>A0ABW2C7B5</accession>
<proteinExistence type="predicted"/>
<sequence>MAQRGHSERVTFTGSSGDALAGVVDLPDLPDLPDREPAAYALLAHCFTGGKDYQATRRVSRALTARGLAVLRFDFTGLGDSEGDFADTTFSLVSPISGWRRTTSASGTARRRC</sequence>
<dbReference type="EMBL" id="JBHSXX010000001">
    <property type="protein sequence ID" value="MFC6871241.1"/>
    <property type="molecule type" value="Genomic_DNA"/>
</dbReference>
<keyword evidence="2" id="KW-1185">Reference proteome</keyword>
<reference evidence="2" key="1">
    <citation type="journal article" date="2019" name="Int. J. Syst. Evol. Microbiol.">
        <title>The Global Catalogue of Microorganisms (GCM) 10K type strain sequencing project: providing services to taxonomists for standard genome sequencing and annotation.</title>
        <authorList>
            <consortium name="The Broad Institute Genomics Platform"/>
            <consortium name="The Broad Institute Genome Sequencing Center for Infectious Disease"/>
            <person name="Wu L."/>
            <person name="Ma J."/>
        </authorList>
    </citation>
    <scope>NUCLEOTIDE SEQUENCE [LARGE SCALE GENOMIC DNA]</scope>
    <source>
        <strain evidence="2">KCTC 32255</strain>
    </source>
</reference>
<dbReference type="RefSeq" id="WP_345404312.1">
    <property type="nucleotide sequence ID" value="NZ_BAABLA010000117.1"/>
</dbReference>
<gene>
    <name evidence="1" type="ORF">ACFQGD_29375</name>
</gene>
<name>A0ABW2C7B5_9PSEU</name>